<keyword evidence="1" id="KW-1133">Transmembrane helix</keyword>
<proteinExistence type="predicted"/>
<evidence type="ECO:0000313" key="2">
    <source>
        <dbReference type="EMBL" id="MDR6968950.1"/>
    </source>
</evidence>
<evidence type="ECO:0008006" key="4">
    <source>
        <dbReference type="Google" id="ProtNLM"/>
    </source>
</evidence>
<dbReference type="EMBL" id="JAVDVI010000014">
    <property type="protein sequence ID" value="MDR6968950.1"/>
    <property type="molecule type" value="Genomic_DNA"/>
</dbReference>
<feature type="transmembrane region" description="Helical" evidence="1">
    <location>
        <begin position="81"/>
        <end position="100"/>
    </location>
</feature>
<evidence type="ECO:0000313" key="3">
    <source>
        <dbReference type="Proteomes" id="UP001255185"/>
    </source>
</evidence>
<keyword evidence="1" id="KW-0472">Membrane</keyword>
<sequence>MRYLLILAKTMYLCGKNNFTVNEFIKLVKDMSQFSFENQQLKLQVVKSPLFIQGVLFLFTFLCFTLPIFGLIFNAIQGEGIKFGGILVLGIFSLIGFYMLRVSLWNRYGKEVIVFKNDEITYFADYKWFKDGEKSIDKNAIVYSIKPAGYEDENKGVLLISNGKSQIESVIKMSIQDIEIVIQLLKTTPSQT</sequence>
<accession>A0ABU1TSV4</accession>
<evidence type="ECO:0000256" key="1">
    <source>
        <dbReference type="SAM" id="Phobius"/>
    </source>
</evidence>
<dbReference type="RefSeq" id="WP_310027625.1">
    <property type="nucleotide sequence ID" value="NZ_JAVDVI010000014.1"/>
</dbReference>
<feature type="transmembrane region" description="Helical" evidence="1">
    <location>
        <begin position="50"/>
        <end position="75"/>
    </location>
</feature>
<keyword evidence="1" id="KW-0812">Transmembrane</keyword>
<gene>
    <name evidence="2" type="ORF">J2X31_002976</name>
</gene>
<comment type="caution">
    <text evidence="2">The sequence shown here is derived from an EMBL/GenBank/DDBJ whole genome shotgun (WGS) entry which is preliminary data.</text>
</comment>
<keyword evidence="3" id="KW-1185">Reference proteome</keyword>
<dbReference type="Proteomes" id="UP001255185">
    <property type="component" value="Unassembled WGS sequence"/>
</dbReference>
<organism evidence="2 3">
    <name type="scientific">Flavobacterium arsenatis</name>
    <dbReference type="NCBI Taxonomy" id="1484332"/>
    <lineage>
        <taxon>Bacteria</taxon>
        <taxon>Pseudomonadati</taxon>
        <taxon>Bacteroidota</taxon>
        <taxon>Flavobacteriia</taxon>
        <taxon>Flavobacteriales</taxon>
        <taxon>Flavobacteriaceae</taxon>
        <taxon>Flavobacterium</taxon>
    </lineage>
</organism>
<protein>
    <recommendedName>
        <fullName evidence="4">YcxB-like protein domain-containing protein</fullName>
    </recommendedName>
</protein>
<name>A0ABU1TSV4_9FLAO</name>
<reference evidence="2 3" key="1">
    <citation type="submission" date="2023-07" db="EMBL/GenBank/DDBJ databases">
        <title>Sorghum-associated microbial communities from plants grown in Nebraska, USA.</title>
        <authorList>
            <person name="Schachtman D."/>
        </authorList>
    </citation>
    <scope>NUCLEOTIDE SEQUENCE [LARGE SCALE GENOMIC DNA]</scope>
    <source>
        <strain evidence="2 3">3773</strain>
    </source>
</reference>